<accession>A0A2I0VU82</accession>
<dbReference type="GO" id="GO:0005739">
    <property type="term" value="C:mitochondrion"/>
    <property type="evidence" value="ECO:0007669"/>
    <property type="project" value="UniProtKB-SubCell"/>
</dbReference>
<dbReference type="Pfam" id="PF13041">
    <property type="entry name" value="PPR_2"/>
    <property type="match status" value="3"/>
</dbReference>
<dbReference type="PROSITE" id="PS51375">
    <property type="entry name" value="PPR"/>
    <property type="match status" value="5"/>
</dbReference>
<evidence type="ECO:0000313" key="7">
    <source>
        <dbReference type="EMBL" id="PKU66949.1"/>
    </source>
</evidence>
<dbReference type="Gene3D" id="1.25.40.10">
    <property type="entry name" value="Tetratricopeptide repeat domain"/>
    <property type="match status" value="3"/>
</dbReference>
<reference evidence="7 8" key="2">
    <citation type="journal article" date="2017" name="Nature">
        <title>The Apostasia genome and the evolution of orchids.</title>
        <authorList>
            <person name="Zhang G.Q."/>
            <person name="Liu K.W."/>
            <person name="Li Z."/>
            <person name="Lohaus R."/>
            <person name="Hsiao Y.Y."/>
            <person name="Niu S.C."/>
            <person name="Wang J.Y."/>
            <person name="Lin Y.C."/>
            <person name="Xu Q."/>
            <person name="Chen L.J."/>
            <person name="Yoshida K."/>
            <person name="Fujiwara S."/>
            <person name="Wang Z.W."/>
            <person name="Zhang Y.Q."/>
            <person name="Mitsuda N."/>
            <person name="Wang M."/>
            <person name="Liu G.H."/>
            <person name="Pecoraro L."/>
            <person name="Huang H.X."/>
            <person name="Xiao X.J."/>
            <person name="Lin M."/>
            <person name="Wu X.Y."/>
            <person name="Wu W.L."/>
            <person name="Chen Y.Y."/>
            <person name="Chang S.B."/>
            <person name="Sakamoto S."/>
            <person name="Ohme-Takagi M."/>
            <person name="Yagi M."/>
            <person name="Zeng S.J."/>
            <person name="Shen C.Y."/>
            <person name="Yeh C.M."/>
            <person name="Luo Y.B."/>
            <person name="Tsai W.C."/>
            <person name="Van de Peer Y."/>
            <person name="Liu Z.J."/>
        </authorList>
    </citation>
    <scope>NUCLEOTIDE SEQUENCE [LARGE SCALE GENOMIC DNA]</scope>
    <source>
        <tissue evidence="7">The whole plant</tissue>
    </source>
</reference>
<feature type="repeat" description="PPR" evidence="5">
    <location>
        <begin position="384"/>
        <end position="418"/>
    </location>
</feature>
<dbReference type="Pfam" id="PF01535">
    <property type="entry name" value="PPR"/>
    <property type="match status" value="2"/>
</dbReference>
<keyword evidence="3" id="KW-0809">Transit peptide</keyword>
<dbReference type="FunFam" id="1.25.40.10:FF:000343">
    <property type="entry name" value="Pentatricopeptide repeat-containing protein At3g58590"/>
    <property type="match status" value="1"/>
</dbReference>
<keyword evidence="4" id="KW-0496">Mitochondrion</keyword>
<gene>
    <name evidence="7" type="primary">PCMP-H87</name>
    <name evidence="7" type="ORF">MA16_Dca017269</name>
</gene>
<dbReference type="GO" id="GO:0008270">
    <property type="term" value="F:zinc ion binding"/>
    <property type="evidence" value="ECO:0007669"/>
    <property type="project" value="InterPro"/>
</dbReference>
<evidence type="ECO:0000256" key="1">
    <source>
        <dbReference type="ARBA" id="ARBA00004173"/>
    </source>
</evidence>
<name>A0A2I0VU82_9ASPA</name>
<dbReference type="SUPFAM" id="SSF48452">
    <property type="entry name" value="TPR-like"/>
    <property type="match status" value="1"/>
</dbReference>
<dbReference type="FunFam" id="1.25.40.10:FF:000711">
    <property type="entry name" value="Tetratricopeptide repeat (TPR)-like superfamily protein"/>
    <property type="match status" value="1"/>
</dbReference>
<comment type="subcellular location">
    <subcellularLocation>
        <location evidence="1">Mitochondrion</location>
    </subcellularLocation>
</comment>
<sequence>MRVYRRFIIPCHDDSCFRFFIFLQELRTAQKLETMKKLLRRPPLPATKTSAPATIPLKFESISSIAAIDTESLAEAGEEKFVSVIVRDKDLLRSSCKSLSGLQVLDLMDTGSLEASTGIYSQLLRSCTQLKKIKEGRLVHSHFLGSKFKSDIFFQNSIINFYCKCNSLDDARKAFEGMPLKDVVSWTALMSGYTQNDQPKEALALFPRMIWSECKPNNFTFATLLNACGTTAEVNTGMEIHASCVKTGCDIDVYVGSSLLDMYARHGKMSEAFAAFDRLDSKNEVSWNALIAGYARKQDQNSAIGMFVDMQRCGFLATRFTYSSIFSVCASNGSLEQGKWVHAHMIKRGHKLNVFVGNTLLDMYAKAGSIEDARKVFSRLEKKDVVSWNSMLTGCAQHGLSKEAVQRFDKMLKHGVKPNQITFLCVLNACSHGGLLKEWEYYFNLMKEYKVEPEIEHYVAVVDLLGRAGLFERAQKFIDEMPLDPTAAIWGALLGACRMHKNVELGQLAAERVFELDPHDAGPHLLLYNIYASASRWNDAAKVRKMMRESGLKKEPACSWLEIENSVHLFVANENCHPQIKEIEQMWEKINGRIREEGYVPDTNFVLMHVDEQERESKLQYHSEKLALAFALLKLPSGVTVRIKKNIRICGDCHSAIKLVSKVINREIIIRDAHRFHHFTAGKCSCGDYW</sequence>
<dbReference type="Proteomes" id="UP000233837">
    <property type="component" value="Unassembled WGS sequence"/>
</dbReference>
<evidence type="ECO:0000256" key="5">
    <source>
        <dbReference type="PROSITE-ProRule" id="PRU00708"/>
    </source>
</evidence>
<dbReference type="InterPro" id="IPR002885">
    <property type="entry name" value="PPR_rpt"/>
</dbReference>
<dbReference type="Pfam" id="PF14432">
    <property type="entry name" value="DYW_deaminase"/>
    <property type="match status" value="1"/>
</dbReference>
<feature type="repeat" description="PPR" evidence="5">
    <location>
        <begin position="353"/>
        <end position="383"/>
    </location>
</feature>
<evidence type="ECO:0000313" key="8">
    <source>
        <dbReference type="Proteomes" id="UP000233837"/>
    </source>
</evidence>
<protein>
    <submittedName>
        <fullName evidence="7">Pentatricopeptide repeat-containing protein</fullName>
    </submittedName>
</protein>
<dbReference type="EMBL" id="KZ503234">
    <property type="protein sequence ID" value="PKU66949.1"/>
    <property type="molecule type" value="Genomic_DNA"/>
</dbReference>
<evidence type="ECO:0000256" key="4">
    <source>
        <dbReference type="ARBA" id="ARBA00023128"/>
    </source>
</evidence>
<dbReference type="OrthoDB" id="185373at2759"/>
<evidence type="ECO:0000259" key="6">
    <source>
        <dbReference type="Pfam" id="PF14432"/>
    </source>
</evidence>
<feature type="repeat" description="PPR" evidence="5">
    <location>
        <begin position="182"/>
        <end position="216"/>
    </location>
</feature>
<dbReference type="PANTHER" id="PTHR47926:SF502">
    <property type="entry name" value="SELENIUM BINDING PROTEIN"/>
    <property type="match status" value="1"/>
</dbReference>
<evidence type="ECO:0000256" key="2">
    <source>
        <dbReference type="ARBA" id="ARBA00022737"/>
    </source>
</evidence>
<dbReference type="InterPro" id="IPR046848">
    <property type="entry name" value="E_motif"/>
</dbReference>
<dbReference type="InterPro" id="IPR032867">
    <property type="entry name" value="DYW_dom"/>
</dbReference>
<dbReference type="GO" id="GO:0009451">
    <property type="term" value="P:RNA modification"/>
    <property type="evidence" value="ECO:0007669"/>
    <property type="project" value="InterPro"/>
</dbReference>
<feature type="repeat" description="PPR" evidence="5">
    <location>
        <begin position="283"/>
        <end position="317"/>
    </location>
</feature>
<dbReference type="Pfam" id="PF20431">
    <property type="entry name" value="E_motif"/>
    <property type="match status" value="1"/>
</dbReference>
<dbReference type="InterPro" id="IPR011990">
    <property type="entry name" value="TPR-like_helical_dom_sf"/>
</dbReference>
<organism evidence="7 8">
    <name type="scientific">Dendrobium catenatum</name>
    <dbReference type="NCBI Taxonomy" id="906689"/>
    <lineage>
        <taxon>Eukaryota</taxon>
        <taxon>Viridiplantae</taxon>
        <taxon>Streptophyta</taxon>
        <taxon>Embryophyta</taxon>
        <taxon>Tracheophyta</taxon>
        <taxon>Spermatophyta</taxon>
        <taxon>Magnoliopsida</taxon>
        <taxon>Liliopsida</taxon>
        <taxon>Asparagales</taxon>
        <taxon>Orchidaceae</taxon>
        <taxon>Epidendroideae</taxon>
        <taxon>Malaxideae</taxon>
        <taxon>Dendrobiinae</taxon>
        <taxon>Dendrobium</taxon>
    </lineage>
</organism>
<dbReference type="InterPro" id="IPR046960">
    <property type="entry name" value="PPR_At4g14850-like_plant"/>
</dbReference>
<proteinExistence type="predicted"/>
<keyword evidence="8" id="KW-1185">Reference proteome</keyword>
<dbReference type="FunFam" id="1.25.40.10:FF:000501">
    <property type="entry name" value="Putative pentatricopeptide repeat-containing protein mitochondrial"/>
    <property type="match status" value="1"/>
</dbReference>
<keyword evidence="2" id="KW-0677">Repeat</keyword>
<dbReference type="PANTHER" id="PTHR47926">
    <property type="entry name" value="PENTATRICOPEPTIDE REPEAT-CONTAINING PROTEIN"/>
    <property type="match status" value="1"/>
</dbReference>
<evidence type="ECO:0000256" key="3">
    <source>
        <dbReference type="ARBA" id="ARBA00022946"/>
    </source>
</evidence>
<dbReference type="GO" id="GO:0003723">
    <property type="term" value="F:RNA binding"/>
    <property type="evidence" value="ECO:0007669"/>
    <property type="project" value="InterPro"/>
</dbReference>
<feature type="repeat" description="PPR" evidence="5">
    <location>
        <begin position="318"/>
        <end position="352"/>
    </location>
</feature>
<reference evidence="7 8" key="1">
    <citation type="journal article" date="2016" name="Sci. Rep.">
        <title>The Dendrobium catenatum Lindl. genome sequence provides insights into polysaccharide synthase, floral development and adaptive evolution.</title>
        <authorList>
            <person name="Zhang G.Q."/>
            <person name="Xu Q."/>
            <person name="Bian C."/>
            <person name="Tsai W.C."/>
            <person name="Yeh C.M."/>
            <person name="Liu K.W."/>
            <person name="Yoshida K."/>
            <person name="Zhang L.S."/>
            <person name="Chang S.B."/>
            <person name="Chen F."/>
            <person name="Shi Y."/>
            <person name="Su Y.Y."/>
            <person name="Zhang Y.Q."/>
            <person name="Chen L.J."/>
            <person name="Yin Y."/>
            <person name="Lin M."/>
            <person name="Huang H."/>
            <person name="Deng H."/>
            <person name="Wang Z.W."/>
            <person name="Zhu S.L."/>
            <person name="Zhao X."/>
            <person name="Deng C."/>
            <person name="Niu S.C."/>
            <person name="Huang J."/>
            <person name="Wang M."/>
            <person name="Liu G.H."/>
            <person name="Yang H.J."/>
            <person name="Xiao X.J."/>
            <person name="Hsiao Y.Y."/>
            <person name="Wu W.L."/>
            <person name="Chen Y.Y."/>
            <person name="Mitsuda N."/>
            <person name="Ohme-Takagi M."/>
            <person name="Luo Y.B."/>
            <person name="Van de Peer Y."/>
            <person name="Liu Z.J."/>
        </authorList>
    </citation>
    <scope>NUCLEOTIDE SEQUENCE [LARGE SCALE GENOMIC DNA]</scope>
    <source>
        <tissue evidence="7">The whole plant</tissue>
    </source>
</reference>
<dbReference type="AlphaFoldDB" id="A0A2I0VU82"/>
<dbReference type="NCBIfam" id="TIGR00756">
    <property type="entry name" value="PPR"/>
    <property type="match status" value="4"/>
</dbReference>
<feature type="domain" description="DYW" evidence="6">
    <location>
        <begin position="598"/>
        <end position="690"/>
    </location>
</feature>